<dbReference type="EMBL" id="RVVJ01000061">
    <property type="protein sequence ID" value="MML56932.1"/>
    <property type="molecule type" value="Genomic_DNA"/>
</dbReference>
<feature type="domain" description="Transposase Tn5 dimerisation" evidence="1">
    <location>
        <begin position="97"/>
        <end position="184"/>
    </location>
</feature>
<evidence type="ECO:0000259" key="1">
    <source>
        <dbReference type="Pfam" id="PF02281"/>
    </source>
</evidence>
<dbReference type="InterPro" id="IPR012337">
    <property type="entry name" value="RNaseH-like_sf"/>
</dbReference>
<accession>A0A3R1BY48</accession>
<organism evidence="2">
    <name type="scientific">Salmonella enterica I</name>
    <dbReference type="NCBI Taxonomy" id="59201"/>
    <lineage>
        <taxon>Bacteria</taxon>
        <taxon>Pseudomonadati</taxon>
        <taxon>Pseudomonadota</taxon>
        <taxon>Gammaproteobacteria</taxon>
        <taxon>Enterobacterales</taxon>
        <taxon>Enterobacteriaceae</taxon>
        <taxon>Salmonella</taxon>
    </lineage>
</organism>
<name>A0A3R1BY48_SALET</name>
<dbReference type="Proteomes" id="UP000885348">
    <property type="component" value="Unassembled WGS sequence"/>
</dbReference>
<proteinExistence type="predicted"/>
<dbReference type="SUPFAM" id="SSF53098">
    <property type="entry name" value="Ribonuclease H-like"/>
    <property type="match status" value="1"/>
</dbReference>
<dbReference type="AlphaFoldDB" id="A0A3R1BY48"/>
<gene>
    <name evidence="2" type="ORF">D7N80_27445</name>
</gene>
<dbReference type="InterPro" id="IPR054836">
    <property type="entry name" value="Tn5_transposase"/>
</dbReference>
<dbReference type="InterPro" id="IPR047768">
    <property type="entry name" value="Tn5p-like"/>
</dbReference>
<dbReference type="Gene3D" id="3.90.350.10">
    <property type="entry name" value="Transposase Inhibitor Protein From Tn5, Chain A, domain 1"/>
    <property type="match status" value="1"/>
</dbReference>
<dbReference type="PANTHER" id="PTHR37319">
    <property type="entry name" value="TRANSPOSASE"/>
    <property type="match status" value="1"/>
</dbReference>
<protein>
    <submittedName>
        <fullName evidence="2">IS4 family transposase</fullName>
    </submittedName>
</protein>
<dbReference type="InterPro" id="IPR003201">
    <property type="entry name" value="Transposase_Tn5"/>
</dbReference>
<dbReference type="PANTHER" id="PTHR37319:SF1">
    <property type="entry name" value="TRANSPOSASE TN5 DIMERISATION DOMAIN-CONTAINING PROTEIN"/>
    <property type="match status" value="1"/>
</dbReference>
<dbReference type="Pfam" id="PF02281">
    <property type="entry name" value="Dimer_Tnp_Tn5"/>
    <property type="match status" value="1"/>
</dbReference>
<reference evidence="2" key="1">
    <citation type="submission" date="2018-09" db="EMBL/GenBank/DDBJ databases">
        <authorList>
            <person name="Ashton P.M."/>
            <person name="Dallman T."/>
            <person name="Nair S."/>
            <person name="De Pinna E."/>
            <person name="Peters T."/>
            <person name="Grant K."/>
        </authorList>
    </citation>
    <scope>NUCLEOTIDE SEQUENCE [LARGE SCALE GENOMIC DNA]</scope>
    <source>
        <strain evidence="2">598938</strain>
    </source>
</reference>
<sequence length="194" mass="22452">MYSLTGCRGKRRCAPVTVTVLPAKERNPPEEVQSLIWWLMSSVPVEDLTEPSQLIQWYLQHWQIEVFFKVLKSGCQVETLQLETFERPRNCLAIYLIIAWRIMYITFLYKVMPEISSEFIFPRDEWKYIWLLVENTEPQENPPDIKTATVMLVRPGGYLARKNDSPPGPKAICSGLTRVMLSINAIENVKKTCG</sequence>
<dbReference type="InterPro" id="IPR014737">
    <property type="entry name" value="Transposase_Tn5-like_C"/>
</dbReference>
<comment type="caution">
    <text evidence="2">The sequence shown here is derived from an EMBL/GenBank/DDBJ whole genome shotgun (WGS) entry which is preliminary data.</text>
</comment>
<dbReference type="Gene3D" id="1.10.740.10">
    <property type="entry name" value="Transferase Inhibitor Protein From Tn5, Chain"/>
    <property type="match status" value="1"/>
</dbReference>
<dbReference type="NCBIfam" id="NF033590">
    <property type="entry name" value="transpos_IS4_3"/>
    <property type="match status" value="1"/>
</dbReference>
<evidence type="ECO:0000313" key="2">
    <source>
        <dbReference type="EMBL" id="MML56932.1"/>
    </source>
</evidence>